<name>A0A0F8WQX3_9ZZZZ</name>
<comment type="caution">
    <text evidence="2">The sequence shown here is derived from an EMBL/GenBank/DDBJ whole genome shotgun (WGS) entry which is preliminary data.</text>
</comment>
<dbReference type="EMBL" id="LAZR01063666">
    <property type="protein sequence ID" value="KKK59053.1"/>
    <property type="molecule type" value="Genomic_DNA"/>
</dbReference>
<dbReference type="Gene3D" id="3.40.50.300">
    <property type="entry name" value="P-loop containing nucleotide triphosphate hydrolases"/>
    <property type="match status" value="1"/>
</dbReference>
<gene>
    <name evidence="2" type="ORF">LCGC14_3038230</name>
</gene>
<dbReference type="SMART" id="SM00382">
    <property type="entry name" value="AAA"/>
    <property type="match status" value="1"/>
</dbReference>
<organism evidence="2">
    <name type="scientific">marine sediment metagenome</name>
    <dbReference type="NCBI Taxonomy" id="412755"/>
    <lineage>
        <taxon>unclassified sequences</taxon>
        <taxon>metagenomes</taxon>
        <taxon>ecological metagenomes</taxon>
    </lineage>
</organism>
<evidence type="ECO:0000259" key="1">
    <source>
        <dbReference type="SMART" id="SM00382"/>
    </source>
</evidence>
<accession>A0A0F8WQX3</accession>
<dbReference type="InterPro" id="IPR003593">
    <property type="entry name" value="AAA+_ATPase"/>
</dbReference>
<reference evidence="2" key="1">
    <citation type="journal article" date="2015" name="Nature">
        <title>Complex archaea that bridge the gap between prokaryotes and eukaryotes.</title>
        <authorList>
            <person name="Spang A."/>
            <person name="Saw J.H."/>
            <person name="Jorgensen S.L."/>
            <person name="Zaremba-Niedzwiedzka K."/>
            <person name="Martijn J."/>
            <person name="Lind A.E."/>
            <person name="van Eijk R."/>
            <person name="Schleper C."/>
            <person name="Guy L."/>
            <person name="Ettema T.J."/>
        </authorList>
    </citation>
    <scope>NUCLEOTIDE SEQUENCE</scope>
</reference>
<sequence>LLSYSTILSISGESGTGKTSLALQLIGELLSKENSCIWVQASEKFPNQRLSQLFEGPKLQEIKNKTYIIPKDRPIQTYLEQNMIFQNLIDPDTIFPPNIKMMVIDNISHHLRFELGIRFTIEEVCSSQNRFYEEQLFPLISLCNRNSINLILIHEITFDPSTKSNRSFFYKLYDRIGCINIILRNKYGTKTKEMEVSFNGSNKLFLYGIDEGGIAIH</sequence>
<protein>
    <recommendedName>
        <fullName evidence="1">AAA+ ATPase domain-containing protein</fullName>
    </recommendedName>
</protein>
<feature type="non-terminal residue" evidence="2">
    <location>
        <position position="1"/>
    </location>
</feature>
<feature type="domain" description="AAA+ ATPase" evidence="1">
    <location>
        <begin position="4"/>
        <end position="174"/>
    </location>
</feature>
<dbReference type="AlphaFoldDB" id="A0A0F8WQX3"/>
<dbReference type="InterPro" id="IPR027417">
    <property type="entry name" value="P-loop_NTPase"/>
</dbReference>
<evidence type="ECO:0000313" key="2">
    <source>
        <dbReference type="EMBL" id="KKK59053.1"/>
    </source>
</evidence>
<proteinExistence type="predicted"/>
<dbReference type="SUPFAM" id="SSF52540">
    <property type="entry name" value="P-loop containing nucleoside triphosphate hydrolases"/>
    <property type="match status" value="1"/>
</dbReference>